<keyword evidence="3" id="KW-1185">Reference proteome</keyword>
<evidence type="ECO:0000256" key="1">
    <source>
        <dbReference type="SAM" id="MobiDB-lite"/>
    </source>
</evidence>
<dbReference type="EMBL" id="PKSL01000026">
    <property type="protein sequence ID" value="POW13208.1"/>
    <property type="molecule type" value="Genomic_DNA"/>
</dbReference>
<comment type="caution">
    <text evidence="2">The sequence shown here is derived from an EMBL/GenBank/DDBJ whole genome shotgun (WGS) entry which is preliminary data.</text>
</comment>
<feature type="non-terminal residue" evidence="2">
    <location>
        <position position="1"/>
    </location>
</feature>
<evidence type="ECO:0000313" key="3">
    <source>
        <dbReference type="Proteomes" id="UP000239156"/>
    </source>
</evidence>
<organism evidence="2 3">
    <name type="scientific">Puccinia striiformis</name>
    <dbReference type="NCBI Taxonomy" id="27350"/>
    <lineage>
        <taxon>Eukaryota</taxon>
        <taxon>Fungi</taxon>
        <taxon>Dikarya</taxon>
        <taxon>Basidiomycota</taxon>
        <taxon>Pucciniomycotina</taxon>
        <taxon>Pucciniomycetes</taxon>
        <taxon>Pucciniales</taxon>
        <taxon>Pucciniaceae</taxon>
        <taxon>Puccinia</taxon>
    </lineage>
</organism>
<feature type="compositionally biased region" description="Polar residues" evidence="1">
    <location>
        <begin position="67"/>
        <end position="84"/>
    </location>
</feature>
<accession>A0A2S4VUL6</accession>
<reference evidence="2" key="1">
    <citation type="submission" date="2017-12" db="EMBL/GenBank/DDBJ databases">
        <title>Gene loss provides genomic basis for host adaptation in cereal stripe rust fungi.</title>
        <authorList>
            <person name="Xia C."/>
        </authorList>
    </citation>
    <scope>NUCLEOTIDE SEQUENCE [LARGE SCALE GENOMIC DNA]</scope>
    <source>
        <strain evidence="2">93-210</strain>
    </source>
</reference>
<dbReference type="VEuPathDB" id="FungiDB:PSTT_03926"/>
<dbReference type="AlphaFoldDB" id="A0A2S4VUL6"/>
<proteinExistence type="predicted"/>
<evidence type="ECO:0000313" key="2">
    <source>
        <dbReference type="EMBL" id="POW13208.1"/>
    </source>
</evidence>
<feature type="region of interest" description="Disordered" evidence="1">
    <location>
        <begin position="56"/>
        <end position="93"/>
    </location>
</feature>
<sequence>PSSHSLIYCLHIQSPVLLQEQLLSNLTHTPASVLGRGSLKNKKHCAGRHRCVSQRITSHPPPVVGGSPNSAGEHTATTSGTVCSGTPRHDRHPRQPRLQVRKVATRAWRSPESMPFSYPLPETAELPMVCDGLIRYFWKQTWQSADAYG</sequence>
<dbReference type="VEuPathDB" id="FungiDB:PSHT_11381"/>
<dbReference type="Proteomes" id="UP000239156">
    <property type="component" value="Unassembled WGS sequence"/>
</dbReference>
<gene>
    <name evidence="2" type="ORF">PSTT_03926</name>
</gene>
<name>A0A2S4VUL6_9BASI</name>
<protein>
    <submittedName>
        <fullName evidence="2">Uncharacterized protein</fullName>
    </submittedName>
</protein>